<keyword evidence="1" id="KW-0863">Zinc-finger</keyword>
<keyword evidence="4" id="KW-1185">Reference proteome</keyword>
<organism evidence="3 4">
    <name type="scientific">Arachis hypogaea</name>
    <name type="common">Peanut</name>
    <dbReference type="NCBI Taxonomy" id="3818"/>
    <lineage>
        <taxon>Eukaryota</taxon>
        <taxon>Viridiplantae</taxon>
        <taxon>Streptophyta</taxon>
        <taxon>Embryophyta</taxon>
        <taxon>Tracheophyta</taxon>
        <taxon>Spermatophyta</taxon>
        <taxon>Magnoliopsida</taxon>
        <taxon>eudicotyledons</taxon>
        <taxon>Gunneridae</taxon>
        <taxon>Pentapetalae</taxon>
        <taxon>rosids</taxon>
        <taxon>fabids</taxon>
        <taxon>Fabales</taxon>
        <taxon>Fabaceae</taxon>
        <taxon>Papilionoideae</taxon>
        <taxon>50 kb inversion clade</taxon>
        <taxon>dalbergioids sensu lato</taxon>
        <taxon>Dalbergieae</taxon>
        <taxon>Pterocarpus clade</taxon>
        <taxon>Arachis</taxon>
    </lineage>
</organism>
<protein>
    <recommendedName>
        <fullName evidence="1">Protein FAR1-RELATED SEQUENCE</fullName>
    </recommendedName>
</protein>
<accession>A0A445EWX9</accession>
<comment type="subcellular location">
    <subcellularLocation>
        <location evidence="1">Nucleus</location>
    </subcellularLocation>
</comment>
<dbReference type="PANTHER" id="PTHR31669">
    <property type="entry name" value="PROTEIN FAR1-RELATED SEQUENCE 10-RELATED"/>
    <property type="match status" value="1"/>
</dbReference>
<dbReference type="Proteomes" id="UP000289738">
    <property type="component" value="Chromosome A01"/>
</dbReference>
<dbReference type="InterPro" id="IPR031052">
    <property type="entry name" value="FHY3/FAR1"/>
</dbReference>
<dbReference type="GO" id="GO:0008270">
    <property type="term" value="F:zinc ion binding"/>
    <property type="evidence" value="ECO:0007669"/>
    <property type="project" value="UniProtKB-UniRule"/>
</dbReference>
<sequence length="189" mass="22486">MHILKDVGVWVISKVVLHHSHPCCPNQAETLKQHRQLSMFVRRTIENSDEAGIRLSKTYQSFVATARDVRIYITREVHNVSELDDDKEFGKYLLRMKEKNHKFFSNLNLRLITQSKLLFGFTQEAGCFIWIFMCIVAQITLRTLTLFGAFDSDSQFFENRHLWILVYLDHHFWVEMRNKQRSESMHAFF</sequence>
<keyword evidence="1" id="KW-0539">Nucleus</keyword>
<dbReference type="GO" id="GO:0006355">
    <property type="term" value="P:regulation of DNA-templated transcription"/>
    <property type="evidence" value="ECO:0007669"/>
    <property type="project" value="UniProtKB-UniRule"/>
</dbReference>
<reference evidence="3 4" key="1">
    <citation type="submission" date="2019-01" db="EMBL/GenBank/DDBJ databases">
        <title>Sequencing of cultivated peanut Arachis hypogaea provides insights into genome evolution and oil improvement.</title>
        <authorList>
            <person name="Chen X."/>
        </authorList>
    </citation>
    <scope>NUCLEOTIDE SEQUENCE [LARGE SCALE GENOMIC DNA]</scope>
    <source>
        <strain evidence="4">cv. Fuhuasheng</strain>
        <tissue evidence="3">Leaves</tissue>
    </source>
</reference>
<name>A0A445EWX9_ARAHY</name>
<evidence type="ECO:0000256" key="2">
    <source>
        <dbReference type="SAM" id="Phobius"/>
    </source>
</evidence>
<evidence type="ECO:0000256" key="1">
    <source>
        <dbReference type="RuleBase" id="RU367018"/>
    </source>
</evidence>
<comment type="similarity">
    <text evidence="1">Belongs to the FHY3/FAR1 family.</text>
</comment>
<keyword evidence="2" id="KW-1133">Transmembrane helix</keyword>
<proteinExistence type="inferred from homology"/>
<keyword evidence="2" id="KW-0472">Membrane</keyword>
<evidence type="ECO:0000313" key="4">
    <source>
        <dbReference type="Proteomes" id="UP000289738"/>
    </source>
</evidence>
<dbReference type="EMBL" id="SDMP01000001">
    <property type="protein sequence ID" value="RYR79938.1"/>
    <property type="molecule type" value="Genomic_DNA"/>
</dbReference>
<keyword evidence="1" id="KW-0479">Metal-binding</keyword>
<keyword evidence="1" id="KW-0862">Zinc</keyword>
<comment type="caution">
    <text evidence="3">The sequence shown here is derived from an EMBL/GenBank/DDBJ whole genome shotgun (WGS) entry which is preliminary data.</text>
</comment>
<gene>
    <name evidence="3" type="ORF">Ahy_A01g004732</name>
</gene>
<dbReference type="PANTHER" id="PTHR31669:SF283">
    <property type="entry name" value="PROTEIN FAR1-RELATED SEQUENCE"/>
    <property type="match status" value="1"/>
</dbReference>
<evidence type="ECO:0000313" key="3">
    <source>
        <dbReference type="EMBL" id="RYR79938.1"/>
    </source>
</evidence>
<feature type="transmembrane region" description="Helical" evidence="2">
    <location>
        <begin position="128"/>
        <end position="150"/>
    </location>
</feature>
<dbReference type="AlphaFoldDB" id="A0A445EWX9"/>
<comment type="function">
    <text evidence="1">Putative transcription activator involved in regulating light control of development.</text>
</comment>
<dbReference type="GO" id="GO:0005634">
    <property type="term" value="C:nucleus"/>
    <property type="evidence" value="ECO:0007669"/>
    <property type="project" value="UniProtKB-SubCell"/>
</dbReference>
<keyword evidence="2" id="KW-0812">Transmembrane</keyword>